<dbReference type="Proteomes" id="UP000631114">
    <property type="component" value="Unassembled WGS sequence"/>
</dbReference>
<feature type="non-terminal residue" evidence="1">
    <location>
        <position position="1"/>
    </location>
</feature>
<evidence type="ECO:0000313" key="2">
    <source>
        <dbReference type="Proteomes" id="UP000631114"/>
    </source>
</evidence>
<sequence length="100" mass="11575">MIPKQRWSMKKFQGTRGANHRDTSTCGGLHSIGCDLTRTKGRSDENFFDEPTINTQLDLIYKGPVNQWRLSILTQVRDVKLTVRLLFNWVCRIIFSMISS</sequence>
<name>A0A835HA09_9MAGN</name>
<proteinExistence type="predicted"/>
<comment type="caution">
    <text evidence="1">The sequence shown here is derived from an EMBL/GenBank/DDBJ whole genome shotgun (WGS) entry which is preliminary data.</text>
</comment>
<gene>
    <name evidence="1" type="ORF">IFM89_012211</name>
</gene>
<reference evidence="1 2" key="1">
    <citation type="submission" date="2020-10" db="EMBL/GenBank/DDBJ databases">
        <title>The Coptis chinensis genome and diversification of protoberbering-type alkaloids.</title>
        <authorList>
            <person name="Wang B."/>
            <person name="Shu S."/>
            <person name="Song C."/>
            <person name="Liu Y."/>
        </authorList>
    </citation>
    <scope>NUCLEOTIDE SEQUENCE [LARGE SCALE GENOMIC DNA]</scope>
    <source>
        <strain evidence="1">HL-2020</strain>
        <tissue evidence="1">Leaf</tissue>
    </source>
</reference>
<keyword evidence="2" id="KW-1185">Reference proteome</keyword>
<organism evidence="1 2">
    <name type="scientific">Coptis chinensis</name>
    <dbReference type="NCBI Taxonomy" id="261450"/>
    <lineage>
        <taxon>Eukaryota</taxon>
        <taxon>Viridiplantae</taxon>
        <taxon>Streptophyta</taxon>
        <taxon>Embryophyta</taxon>
        <taxon>Tracheophyta</taxon>
        <taxon>Spermatophyta</taxon>
        <taxon>Magnoliopsida</taxon>
        <taxon>Ranunculales</taxon>
        <taxon>Ranunculaceae</taxon>
        <taxon>Coptidoideae</taxon>
        <taxon>Coptis</taxon>
    </lineage>
</organism>
<dbReference type="EMBL" id="JADFTS010000007">
    <property type="protein sequence ID" value="KAF9596480.1"/>
    <property type="molecule type" value="Genomic_DNA"/>
</dbReference>
<dbReference type="AlphaFoldDB" id="A0A835HA09"/>
<accession>A0A835HA09</accession>
<evidence type="ECO:0000313" key="1">
    <source>
        <dbReference type="EMBL" id="KAF9596480.1"/>
    </source>
</evidence>
<protein>
    <submittedName>
        <fullName evidence="1">Uncharacterized protein</fullName>
    </submittedName>
</protein>